<feature type="domain" description="TNT" evidence="2">
    <location>
        <begin position="126"/>
        <end position="219"/>
    </location>
</feature>
<dbReference type="Proteomes" id="UP000191500">
    <property type="component" value="Unassembled WGS sequence"/>
</dbReference>
<evidence type="ECO:0000259" key="2">
    <source>
        <dbReference type="Pfam" id="PF14021"/>
    </source>
</evidence>
<sequence>MHLSTISLLLSVAIADATSFVTPNRHRTNKEPDYPKRCYPNPCKGVTYVNSTAICGDPRLGPKELPGFFPLSNELETYARFGELCPIEFLEKWTLNASDPKGYWIYPDSDGFAVTSENESILGNFTLRVGQKLDRFGSEYGKFLAPLGAPYIERSLPPSNLFAPPKSSFPYNYHVYEVTKEFDILLGPIAPWFEQPGFGSQLLAQSSVLDLLNGGYLKRLELQDYDEADEYSAGYLPAPPKESSK</sequence>
<proteinExistence type="predicted"/>
<keyword evidence="4" id="KW-1185">Reference proteome</keyword>
<dbReference type="PANTHER" id="PTHR42059:SF1">
    <property type="entry name" value="TNT DOMAIN-CONTAINING PROTEIN"/>
    <property type="match status" value="1"/>
</dbReference>
<evidence type="ECO:0000313" key="3">
    <source>
        <dbReference type="EMBL" id="OQE46445.1"/>
    </source>
</evidence>
<dbReference type="InterPro" id="IPR025331">
    <property type="entry name" value="TNT"/>
</dbReference>
<dbReference type="Pfam" id="PF14021">
    <property type="entry name" value="TNT"/>
    <property type="match status" value="1"/>
</dbReference>
<protein>
    <recommendedName>
        <fullName evidence="2">TNT domain-containing protein</fullName>
    </recommendedName>
</protein>
<reference evidence="4" key="1">
    <citation type="journal article" date="2017" name="Nat. Microbiol.">
        <title>Global analysis of biosynthetic gene clusters reveals vast potential of secondary metabolite production in Penicillium species.</title>
        <authorList>
            <person name="Nielsen J.C."/>
            <person name="Grijseels S."/>
            <person name="Prigent S."/>
            <person name="Ji B."/>
            <person name="Dainat J."/>
            <person name="Nielsen K.F."/>
            <person name="Frisvad J.C."/>
            <person name="Workman M."/>
            <person name="Nielsen J."/>
        </authorList>
    </citation>
    <scope>NUCLEOTIDE SEQUENCE [LARGE SCALE GENOMIC DNA]</scope>
    <source>
        <strain evidence="4">IBT 31321</strain>
    </source>
</reference>
<dbReference type="EMBL" id="MDDG01000001">
    <property type="protein sequence ID" value="OQE46445.1"/>
    <property type="molecule type" value="Genomic_DNA"/>
</dbReference>
<dbReference type="GO" id="GO:0050135">
    <property type="term" value="F:NADP+ nucleosidase activity"/>
    <property type="evidence" value="ECO:0007669"/>
    <property type="project" value="InterPro"/>
</dbReference>
<feature type="signal peptide" evidence="1">
    <location>
        <begin position="1"/>
        <end position="17"/>
    </location>
</feature>
<evidence type="ECO:0000256" key="1">
    <source>
        <dbReference type="SAM" id="SignalP"/>
    </source>
</evidence>
<feature type="chain" id="PRO_5012144638" description="TNT domain-containing protein" evidence="1">
    <location>
        <begin position="18"/>
        <end position="245"/>
    </location>
</feature>
<keyword evidence="1" id="KW-0732">Signal</keyword>
<evidence type="ECO:0000313" key="4">
    <source>
        <dbReference type="Proteomes" id="UP000191500"/>
    </source>
</evidence>
<comment type="caution">
    <text evidence="3">The sequence shown here is derived from an EMBL/GenBank/DDBJ whole genome shotgun (WGS) entry which is preliminary data.</text>
</comment>
<dbReference type="AlphaFoldDB" id="A0A1V6V6Y9"/>
<gene>
    <name evidence="3" type="ORF">PENCOP_c001G05719</name>
</gene>
<accession>A0A1V6V6Y9</accession>
<dbReference type="PANTHER" id="PTHR42059">
    <property type="entry name" value="TNT DOMAIN-CONTAINING PROTEIN"/>
    <property type="match status" value="1"/>
</dbReference>
<dbReference type="InterPro" id="IPR053024">
    <property type="entry name" value="Fungal_surface_NADase"/>
</dbReference>
<name>A0A1V6V6Y9_9EURO</name>
<organism evidence="3 4">
    <name type="scientific">Penicillium coprophilum</name>
    <dbReference type="NCBI Taxonomy" id="36646"/>
    <lineage>
        <taxon>Eukaryota</taxon>
        <taxon>Fungi</taxon>
        <taxon>Dikarya</taxon>
        <taxon>Ascomycota</taxon>
        <taxon>Pezizomycotina</taxon>
        <taxon>Eurotiomycetes</taxon>
        <taxon>Eurotiomycetidae</taxon>
        <taxon>Eurotiales</taxon>
        <taxon>Aspergillaceae</taxon>
        <taxon>Penicillium</taxon>
    </lineage>
</organism>